<evidence type="ECO:0000313" key="2">
    <source>
        <dbReference type="Proteomes" id="UP000035740"/>
    </source>
</evidence>
<proteinExistence type="predicted"/>
<accession>A0A0J8B1I9</accession>
<keyword evidence="2" id="KW-1185">Reference proteome</keyword>
<name>A0A0J8B1I9_BETVV</name>
<organism evidence="1 2">
    <name type="scientific">Beta vulgaris subsp. vulgaris</name>
    <name type="common">Beet</name>
    <dbReference type="NCBI Taxonomy" id="3555"/>
    <lineage>
        <taxon>Eukaryota</taxon>
        <taxon>Viridiplantae</taxon>
        <taxon>Streptophyta</taxon>
        <taxon>Embryophyta</taxon>
        <taxon>Tracheophyta</taxon>
        <taxon>Spermatophyta</taxon>
        <taxon>Magnoliopsida</taxon>
        <taxon>eudicotyledons</taxon>
        <taxon>Gunneridae</taxon>
        <taxon>Pentapetalae</taxon>
        <taxon>Caryophyllales</taxon>
        <taxon>Chenopodiaceae</taxon>
        <taxon>Betoideae</taxon>
        <taxon>Beta</taxon>
    </lineage>
</organism>
<sequence length="109" mass="12268">MMMMASFGVPLMPCSFIEPHGLAQHQIASWSNYSSTSNSHSVINYWPGSYRLDEGAVDYHVPAQLITNQLQAHQGDVDVNTGEQLQVEKNHDQRRLNFMLPDLNLDPSP</sequence>
<dbReference type="Gramene" id="KMS94861">
    <property type="protein sequence ID" value="KMS94861"/>
    <property type="gene ID" value="BVRB_014600"/>
</dbReference>
<gene>
    <name evidence="1" type="ORF">BVRB_014600</name>
</gene>
<dbReference type="EMBL" id="KQ090751">
    <property type="protein sequence ID" value="KMS94861.1"/>
    <property type="molecule type" value="Genomic_DNA"/>
</dbReference>
<evidence type="ECO:0000313" key="1">
    <source>
        <dbReference type="EMBL" id="KMS94861.1"/>
    </source>
</evidence>
<dbReference type="Proteomes" id="UP000035740">
    <property type="component" value="Unassembled WGS sequence"/>
</dbReference>
<dbReference type="OMA" id="FHTVINY"/>
<reference evidence="1 2" key="1">
    <citation type="journal article" date="2014" name="Nature">
        <title>The genome of the recently domesticated crop plant sugar beet (Beta vulgaris).</title>
        <authorList>
            <person name="Dohm J.C."/>
            <person name="Minoche A.E."/>
            <person name="Holtgrawe D."/>
            <person name="Capella-Gutierrez S."/>
            <person name="Zakrzewski F."/>
            <person name="Tafer H."/>
            <person name="Rupp O."/>
            <person name="Sorensen T.R."/>
            <person name="Stracke R."/>
            <person name="Reinhardt R."/>
            <person name="Goesmann A."/>
            <person name="Kraft T."/>
            <person name="Schulz B."/>
            <person name="Stadler P.F."/>
            <person name="Schmidt T."/>
            <person name="Gabaldon T."/>
            <person name="Lehrach H."/>
            <person name="Weisshaar B."/>
            <person name="Himmelbauer H."/>
        </authorList>
    </citation>
    <scope>NUCLEOTIDE SEQUENCE [LARGE SCALE GENOMIC DNA]</scope>
    <source>
        <tissue evidence="1">Taproot</tissue>
    </source>
</reference>
<dbReference type="AlphaFoldDB" id="A0A0J8B1I9"/>
<protein>
    <submittedName>
        <fullName evidence="1">Uncharacterized protein</fullName>
    </submittedName>
</protein>